<accession>A0A2S2PHE5</accession>
<organism evidence="1">
    <name type="scientific">Schizaphis graminum</name>
    <name type="common">Green bug aphid</name>
    <dbReference type="NCBI Taxonomy" id="13262"/>
    <lineage>
        <taxon>Eukaryota</taxon>
        <taxon>Metazoa</taxon>
        <taxon>Ecdysozoa</taxon>
        <taxon>Arthropoda</taxon>
        <taxon>Hexapoda</taxon>
        <taxon>Insecta</taxon>
        <taxon>Pterygota</taxon>
        <taxon>Neoptera</taxon>
        <taxon>Paraneoptera</taxon>
        <taxon>Hemiptera</taxon>
        <taxon>Sternorrhyncha</taxon>
        <taxon>Aphidomorpha</taxon>
        <taxon>Aphidoidea</taxon>
        <taxon>Aphididae</taxon>
        <taxon>Aphidini</taxon>
        <taxon>Schizaphis</taxon>
    </lineage>
</organism>
<sequence length="105" mass="12083">MELHEIVDNKEFKTNQNENFLLVNSKETNIVGFSTLSNLKVLCNSDTIFVDGTLKSCPILYHQLFTVHCTINQSYVPLVYILLPSKTTQCYLQAFQHLVIECKKK</sequence>
<evidence type="ECO:0008006" key="2">
    <source>
        <dbReference type="Google" id="ProtNLM"/>
    </source>
</evidence>
<name>A0A2S2PHE5_SCHGA</name>
<protein>
    <recommendedName>
        <fullName evidence="2">MULE transposase domain-containing protein</fullName>
    </recommendedName>
</protein>
<gene>
    <name evidence="1" type="ORF">g.177197</name>
</gene>
<evidence type="ECO:0000313" key="1">
    <source>
        <dbReference type="EMBL" id="MBY28837.1"/>
    </source>
</evidence>
<reference evidence="1" key="1">
    <citation type="submission" date="2018-04" db="EMBL/GenBank/DDBJ databases">
        <title>Transcriptome of Schizaphis graminum biotype I.</title>
        <authorList>
            <person name="Scully E.D."/>
            <person name="Geib S.M."/>
            <person name="Palmer N.A."/>
            <person name="Koch K."/>
            <person name="Bradshaw J."/>
            <person name="Heng-Moss T."/>
            <person name="Sarath G."/>
        </authorList>
    </citation>
    <scope>NUCLEOTIDE SEQUENCE</scope>
</reference>
<dbReference type="EMBL" id="GGMR01016218">
    <property type="protein sequence ID" value="MBY28837.1"/>
    <property type="molecule type" value="Transcribed_RNA"/>
</dbReference>
<proteinExistence type="predicted"/>
<dbReference type="AlphaFoldDB" id="A0A2S2PHE5"/>